<keyword evidence="1" id="KW-0732">Signal</keyword>
<protein>
    <submittedName>
        <fullName evidence="2">Uncharacterized protein</fullName>
    </submittedName>
</protein>
<name>A0ABP1QDR9_9HEXA</name>
<evidence type="ECO:0000313" key="2">
    <source>
        <dbReference type="EMBL" id="CAL8099635.1"/>
    </source>
</evidence>
<organism evidence="2 3">
    <name type="scientific">Orchesella dallaii</name>
    <dbReference type="NCBI Taxonomy" id="48710"/>
    <lineage>
        <taxon>Eukaryota</taxon>
        <taxon>Metazoa</taxon>
        <taxon>Ecdysozoa</taxon>
        <taxon>Arthropoda</taxon>
        <taxon>Hexapoda</taxon>
        <taxon>Collembola</taxon>
        <taxon>Entomobryomorpha</taxon>
        <taxon>Entomobryoidea</taxon>
        <taxon>Orchesellidae</taxon>
        <taxon>Orchesellinae</taxon>
        <taxon>Orchesella</taxon>
    </lineage>
</organism>
<dbReference type="Proteomes" id="UP001642540">
    <property type="component" value="Unassembled WGS sequence"/>
</dbReference>
<sequence>MKAILLVVVFVAVASAKPQFGLSNLVPLPSVIPSGPSYLTIFRTVSTVHSALSNSPLKPFLPSVTEMAMGAYRAYQTANDIQEGFKKANDYVNSMVKKAIASANIPIDQIMSSLPASVSEFLPQAPAVTNPITSALPTVPSISSMVG</sequence>
<comment type="caution">
    <text evidence="2">The sequence shown here is derived from an EMBL/GenBank/DDBJ whole genome shotgun (WGS) entry which is preliminary data.</text>
</comment>
<evidence type="ECO:0000256" key="1">
    <source>
        <dbReference type="SAM" id="SignalP"/>
    </source>
</evidence>
<feature type="signal peptide" evidence="1">
    <location>
        <begin position="1"/>
        <end position="16"/>
    </location>
</feature>
<dbReference type="EMBL" id="CAXLJM020000032">
    <property type="protein sequence ID" value="CAL8099635.1"/>
    <property type="molecule type" value="Genomic_DNA"/>
</dbReference>
<gene>
    <name evidence="2" type="ORF">ODALV1_LOCUS10297</name>
</gene>
<evidence type="ECO:0000313" key="3">
    <source>
        <dbReference type="Proteomes" id="UP001642540"/>
    </source>
</evidence>
<reference evidence="2 3" key="1">
    <citation type="submission" date="2024-08" db="EMBL/GenBank/DDBJ databases">
        <authorList>
            <person name="Cucini C."/>
            <person name="Frati F."/>
        </authorList>
    </citation>
    <scope>NUCLEOTIDE SEQUENCE [LARGE SCALE GENOMIC DNA]</scope>
</reference>
<feature type="chain" id="PRO_5045630544" evidence="1">
    <location>
        <begin position="17"/>
        <end position="147"/>
    </location>
</feature>
<accession>A0ABP1QDR9</accession>
<keyword evidence="3" id="KW-1185">Reference proteome</keyword>
<proteinExistence type="predicted"/>